<keyword evidence="9" id="KW-0289">Folate biosynthesis</keyword>
<dbReference type="Proteomes" id="UP000291562">
    <property type="component" value="Chromosome"/>
</dbReference>
<dbReference type="AlphaFoldDB" id="A0A411HNX8"/>
<dbReference type="EC" id="2.7.6.3" evidence="3"/>
<dbReference type="UniPathway" id="UPA00077">
    <property type="reaction ID" value="UER00155"/>
</dbReference>
<dbReference type="PANTHER" id="PTHR43071">
    <property type="entry name" value="2-AMINO-4-HYDROXY-6-HYDROXYMETHYLDIHYDROPTERIDINE PYROPHOSPHOKINASE"/>
    <property type="match status" value="1"/>
</dbReference>
<evidence type="ECO:0000256" key="6">
    <source>
        <dbReference type="ARBA" id="ARBA00022741"/>
    </source>
</evidence>
<dbReference type="SUPFAM" id="SSF55083">
    <property type="entry name" value="6-hydroxymethyl-7,8-dihydropterin pyrophosphokinase, HPPK"/>
    <property type="match status" value="1"/>
</dbReference>
<reference evidence="14 15" key="1">
    <citation type="submission" date="2019-01" db="EMBL/GenBank/DDBJ databases">
        <title>Pseudolysobacter antarctica gen. nov., sp. nov., isolated from Fildes Peninsula, Antarctica.</title>
        <authorList>
            <person name="Wei Z."/>
            <person name="Peng F."/>
        </authorList>
    </citation>
    <scope>NUCLEOTIDE SEQUENCE [LARGE SCALE GENOMIC DNA]</scope>
    <source>
        <strain evidence="14 15">AQ6-296</strain>
    </source>
</reference>
<keyword evidence="6" id="KW-0547">Nucleotide-binding</keyword>
<dbReference type="GO" id="GO:0046656">
    <property type="term" value="P:folic acid biosynthetic process"/>
    <property type="evidence" value="ECO:0007669"/>
    <property type="project" value="UniProtKB-KW"/>
</dbReference>
<dbReference type="InterPro" id="IPR000550">
    <property type="entry name" value="Hppk"/>
</dbReference>
<dbReference type="PANTHER" id="PTHR43071:SF1">
    <property type="entry name" value="2-AMINO-4-HYDROXY-6-HYDROXYMETHYLDIHYDROPTERIDINE PYROPHOSPHOKINASE"/>
    <property type="match status" value="1"/>
</dbReference>
<evidence type="ECO:0000256" key="2">
    <source>
        <dbReference type="ARBA" id="ARBA00005810"/>
    </source>
</evidence>
<evidence type="ECO:0000256" key="11">
    <source>
        <dbReference type="ARBA" id="ARBA00029766"/>
    </source>
</evidence>
<dbReference type="GO" id="GO:0005524">
    <property type="term" value="F:ATP binding"/>
    <property type="evidence" value="ECO:0007669"/>
    <property type="project" value="UniProtKB-KW"/>
</dbReference>
<dbReference type="InterPro" id="IPR035907">
    <property type="entry name" value="Hppk_sf"/>
</dbReference>
<name>A0A411HNX8_9GAMM</name>
<comment type="pathway">
    <text evidence="1">Cofactor biosynthesis; tetrahydrofolate biosynthesis; 2-amino-4-hydroxy-6-hydroxymethyl-7,8-dihydropteridine diphosphate from 7,8-dihydroneopterin triphosphate: step 4/4.</text>
</comment>
<dbReference type="RefSeq" id="WP_129835908.1">
    <property type="nucleotide sequence ID" value="NZ_CP035704.1"/>
</dbReference>
<evidence type="ECO:0000256" key="12">
    <source>
        <dbReference type="ARBA" id="ARBA00033413"/>
    </source>
</evidence>
<sequence length="163" mass="18446">MPYAYLSLGSNIDPEKNLRAAILDLRAQFGAVVLSSLYRCRAIGFDGPDFLNMAAIIETTIPPVELNDWLHRLEDQHGRRRDQPRFASRTLDIDIVLYDDLILRGAGNLELPRKELKHAFVLCPLAEIAPLVLHPLLHKTLAQLWLEFDVTSEPLERLADILG</sequence>
<dbReference type="PROSITE" id="PS00794">
    <property type="entry name" value="HPPK"/>
    <property type="match status" value="1"/>
</dbReference>
<protein>
    <recommendedName>
        <fullName evidence="4">2-amino-4-hydroxy-6-hydroxymethyldihydropteridine pyrophosphokinase</fullName>
        <ecNumber evidence="3">2.7.6.3</ecNumber>
    </recommendedName>
    <alternativeName>
        <fullName evidence="11">6-hydroxymethyl-7,8-dihydropterin pyrophosphokinase</fullName>
    </alternativeName>
    <alternativeName>
        <fullName evidence="12">7,8-dihydro-6-hydroxymethylpterin-pyrophosphokinase</fullName>
    </alternativeName>
</protein>
<dbReference type="GO" id="GO:0016301">
    <property type="term" value="F:kinase activity"/>
    <property type="evidence" value="ECO:0007669"/>
    <property type="project" value="UniProtKB-KW"/>
</dbReference>
<dbReference type="KEGG" id="xbc:ELE36_18445"/>
<evidence type="ECO:0000256" key="4">
    <source>
        <dbReference type="ARBA" id="ARBA00016218"/>
    </source>
</evidence>
<keyword evidence="7 14" id="KW-0418">Kinase</keyword>
<proteinExistence type="inferred from homology"/>
<evidence type="ECO:0000256" key="1">
    <source>
        <dbReference type="ARBA" id="ARBA00005051"/>
    </source>
</evidence>
<evidence type="ECO:0000256" key="5">
    <source>
        <dbReference type="ARBA" id="ARBA00022679"/>
    </source>
</evidence>
<dbReference type="Pfam" id="PF01288">
    <property type="entry name" value="HPPK"/>
    <property type="match status" value="1"/>
</dbReference>
<keyword evidence="5 14" id="KW-0808">Transferase</keyword>
<evidence type="ECO:0000256" key="3">
    <source>
        <dbReference type="ARBA" id="ARBA00013253"/>
    </source>
</evidence>
<gene>
    <name evidence="14" type="primary">folK</name>
    <name evidence="14" type="ORF">ELE36_18445</name>
</gene>
<evidence type="ECO:0000256" key="8">
    <source>
        <dbReference type="ARBA" id="ARBA00022840"/>
    </source>
</evidence>
<dbReference type="OrthoDB" id="9790168at2"/>
<evidence type="ECO:0000259" key="13">
    <source>
        <dbReference type="PROSITE" id="PS00794"/>
    </source>
</evidence>
<evidence type="ECO:0000313" key="15">
    <source>
        <dbReference type="Proteomes" id="UP000291562"/>
    </source>
</evidence>
<organism evidence="14 15">
    <name type="scientific">Pseudolysobacter antarcticus</name>
    <dbReference type="NCBI Taxonomy" id="2511995"/>
    <lineage>
        <taxon>Bacteria</taxon>
        <taxon>Pseudomonadati</taxon>
        <taxon>Pseudomonadota</taxon>
        <taxon>Gammaproteobacteria</taxon>
        <taxon>Lysobacterales</taxon>
        <taxon>Rhodanobacteraceae</taxon>
        <taxon>Pseudolysobacter</taxon>
    </lineage>
</organism>
<dbReference type="GO" id="GO:0003848">
    <property type="term" value="F:2-amino-4-hydroxy-6-hydroxymethyldihydropteridine diphosphokinase activity"/>
    <property type="evidence" value="ECO:0007669"/>
    <property type="project" value="UniProtKB-EC"/>
</dbReference>
<comment type="similarity">
    <text evidence="2">Belongs to the HPPK family.</text>
</comment>
<evidence type="ECO:0000256" key="10">
    <source>
        <dbReference type="ARBA" id="ARBA00029409"/>
    </source>
</evidence>
<comment type="function">
    <text evidence="10">Catalyzes the transfer of pyrophosphate from adenosine triphosphate (ATP) to 6-hydroxymethyl-7,8-dihydropterin, an enzymatic step in folate biosynthesis pathway.</text>
</comment>
<dbReference type="GO" id="GO:0046654">
    <property type="term" value="P:tetrahydrofolate biosynthetic process"/>
    <property type="evidence" value="ECO:0007669"/>
    <property type="project" value="UniProtKB-UniPathway"/>
</dbReference>
<dbReference type="EMBL" id="CP035704">
    <property type="protein sequence ID" value="QBB72184.1"/>
    <property type="molecule type" value="Genomic_DNA"/>
</dbReference>
<dbReference type="Gene3D" id="3.30.70.560">
    <property type="entry name" value="7,8-Dihydro-6-hydroxymethylpterin-pyrophosphokinase HPPK"/>
    <property type="match status" value="1"/>
</dbReference>
<accession>A0A411HNX8</accession>
<feature type="domain" description="7,8-dihydro-6-hydroxymethylpterin-pyrophosphokinase" evidence="13">
    <location>
        <begin position="85"/>
        <end position="96"/>
    </location>
</feature>
<evidence type="ECO:0000313" key="14">
    <source>
        <dbReference type="EMBL" id="QBB72184.1"/>
    </source>
</evidence>
<evidence type="ECO:0000256" key="9">
    <source>
        <dbReference type="ARBA" id="ARBA00022909"/>
    </source>
</evidence>
<dbReference type="NCBIfam" id="TIGR01498">
    <property type="entry name" value="folK"/>
    <property type="match status" value="1"/>
</dbReference>
<keyword evidence="8" id="KW-0067">ATP-binding</keyword>
<evidence type="ECO:0000256" key="7">
    <source>
        <dbReference type="ARBA" id="ARBA00022777"/>
    </source>
</evidence>
<dbReference type="CDD" id="cd00483">
    <property type="entry name" value="HPPK"/>
    <property type="match status" value="1"/>
</dbReference>
<keyword evidence="15" id="KW-1185">Reference proteome</keyword>